<evidence type="ECO:0000313" key="2">
    <source>
        <dbReference type="Proteomes" id="UP000034181"/>
    </source>
</evidence>
<sequence length="309" mass="34638">MDSELKTPSDGEQLTDNRSIYQKNWEELSESQRDALVKKYGEPITIQGASLEIADSQRNGVCNANETSLAALDNNRMYWGYYAMSAVNDSMLVYWLEMHPRIISSKIIKGSEGGLIIPGIIYTESDYPIDGVSRIHETIMEQGTRHVAPSGQRGDFATLHLPEATTKYALTPLREIETGPVTTRSLNGYIDENTVANVLMKAKYEAINDEDELYQNLHNNISAYFDDPEEPDLIRKIVLNKFLTPSGEINMPVAEAVKRGDSSIVFNPGAEFDAIKDPISWNNHGQEVFIINAEGKYYFCPKADCEVIK</sequence>
<dbReference type="EMBL" id="LBUZ01000003">
    <property type="protein sequence ID" value="KKQ75866.1"/>
    <property type="molecule type" value="Genomic_DNA"/>
</dbReference>
<dbReference type="Proteomes" id="UP000034181">
    <property type="component" value="Unassembled WGS sequence"/>
</dbReference>
<organism evidence="1 2">
    <name type="scientific">Candidatus Woesebacteria bacterium GW2011_GWB1_38_5b</name>
    <dbReference type="NCBI Taxonomy" id="1618569"/>
    <lineage>
        <taxon>Bacteria</taxon>
        <taxon>Candidatus Woeseibacteriota</taxon>
    </lineage>
</organism>
<reference evidence="1 2" key="1">
    <citation type="journal article" date="2015" name="Nature">
        <title>rRNA introns, odd ribosomes, and small enigmatic genomes across a large radiation of phyla.</title>
        <authorList>
            <person name="Brown C.T."/>
            <person name="Hug L.A."/>
            <person name="Thomas B.C."/>
            <person name="Sharon I."/>
            <person name="Castelle C.J."/>
            <person name="Singh A."/>
            <person name="Wilkins M.J."/>
            <person name="Williams K.H."/>
            <person name="Banfield J.F."/>
        </authorList>
    </citation>
    <scope>NUCLEOTIDE SEQUENCE [LARGE SCALE GENOMIC DNA]</scope>
</reference>
<dbReference type="AlphaFoldDB" id="A0A0G0NFI0"/>
<gene>
    <name evidence="1" type="ORF">US96_C0003G0024</name>
</gene>
<comment type="caution">
    <text evidence="1">The sequence shown here is derived from an EMBL/GenBank/DDBJ whole genome shotgun (WGS) entry which is preliminary data.</text>
</comment>
<protein>
    <submittedName>
        <fullName evidence="1">Uncharacterized protein</fullName>
    </submittedName>
</protein>
<accession>A0A0G0NFI0</accession>
<name>A0A0G0NFI0_9BACT</name>
<evidence type="ECO:0000313" key="1">
    <source>
        <dbReference type="EMBL" id="KKQ75866.1"/>
    </source>
</evidence>
<proteinExistence type="predicted"/>